<keyword evidence="7" id="KW-0406">Ion transport</keyword>
<feature type="transmembrane region" description="Helical" evidence="9">
    <location>
        <begin position="94"/>
        <end position="117"/>
    </location>
</feature>
<evidence type="ECO:0000256" key="9">
    <source>
        <dbReference type="SAM" id="Phobius"/>
    </source>
</evidence>
<feature type="transmembrane region" description="Helical" evidence="9">
    <location>
        <begin position="61"/>
        <end position="82"/>
    </location>
</feature>
<dbReference type="Pfam" id="PF01769">
    <property type="entry name" value="MgtE"/>
    <property type="match status" value="2"/>
</dbReference>
<evidence type="ECO:0000256" key="1">
    <source>
        <dbReference type="ARBA" id="ARBA00004141"/>
    </source>
</evidence>
<evidence type="ECO:0000256" key="7">
    <source>
        <dbReference type="ARBA" id="ARBA00023065"/>
    </source>
</evidence>
<organism evidence="11 12">
    <name type="scientific">Clydaea vesicula</name>
    <dbReference type="NCBI Taxonomy" id="447962"/>
    <lineage>
        <taxon>Eukaryota</taxon>
        <taxon>Fungi</taxon>
        <taxon>Fungi incertae sedis</taxon>
        <taxon>Chytridiomycota</taxon>
        <taxon>Chytridiomycota incertae sedis</taxon>
        <taxon>Chytridiomycetes</taxon>
        <taxon>Lobulomycetales</taxon>
        <taxon>Lobulomycetaceae</taxon>
        <taxon>Clydaea</taxon>
    </lineage>
</organism>
<keyword evidence="3" id="KW-0813">Transport</keyword>
<dbReference type="PANTHER" id="PTHR16228">
    <property type="entry name" value="DIVALENT CATION TRANSPORTER SOLUTE CARRIER FAMILY 41"/>
    <property type="match status" value="1"/>
</dbReference>
<name>A0AAD5XUL4_9FUNG</name>
<dbReference type="SUPFAM" id="SSF161093">
    <property type="entry name" value="MgtE membrane domain-like"/>
    <property type="match status" value="3"/>
</dbReference>
<keyword evidence="4 9" id="KW-0812">Transmembrane</keyword>
<feature type="transmembrane region" description="Helical" evidence="9">
    <location>
        <begin position="534"/>
        <end position="556"/>
    </location>
</feature>
<feature type="domain" description="SLC41A/MgtE integral membrane" evidence="10">
    <location>
        <begin position="98"/>
        <end position="249"/>
    </location>
</feature>
<feature type="transmembrane region" description="Helical" evidence="9">
    <location>
        <begin position="292"/>
        <end position="314"/>
    </location>
</feature>
<comment type="subcellular location">
    <subcellularLocation>
        <location evidence="1">Membrane</location>
        <topology evidence="1">Multi-pass membrane protein</topology>
    </subcellularLocation>
</comment>
<feature type="transmembrane region" description="Helical" evidence="9">
    <location>
        <begin position="326"/>
        <end position="343"/>
    </location>
</feature>
<dbReference type="InterPro" id="IPR036739">
    <property type="entry name" value="SLC41_membr_dom_sf"/>
</dbReference>
<feature type="transmembrane region" description="Helical" evidence="9">
    <location>
        <begin position="155"/>
        <end position="179"/>
    </location>
</feature>
<keyword evidence="6 9" id="KW-1133">Transmembrane helix</keyword>
<comment type="similarity">
    <text evidence="2">Belongs to the SLC41A transporter family.</text>
</comment>
<keyword evidence="8 9" id="KW-0472">Membrane</keyword>
<evidence type="ECO:0000256" key="6">
    <source>
        <dbReference type="ARBA" id="ARBA00022989"/>
    </source>
</evidence>
<dbReference type="EMBL" id="JADGJW010000483">
    <property type="protein sequence ID" value="KAJ3216339.1"/>
    <property type="molecule type" value="Genomic_DNA"/>
</dbReference>
<evidence type="ECO:0000313" key="12">
    <source>
        <dbReference type="Proteomes" id="UP001211065"/>
    </source>
</evidence>
<dbReference type="GO" id="GO:0005886">
    <property type="term" value="C:plasma membrane"/>
    <property type="evidence" value="ECO:0007669"/>
    <property type="project" value="TreeGrafter"/>
</dbReference>
<proteinExistence type="inferred from homology"/>
<sequence>MELFKSIYSTNVEYKKIENVELGTFNLKDDNIELKKNEISSEKITDILFKFFIKNQILIEVLPSILLSLGGLIMAGELLSLIESWKIFEKINELFILVPILLGLKGNLEMTLAARLATLANLGYLDRHASPLSETVTKTKNTYCFGYFSEDQWKILFGNFAVLQIQSIIVGLFAGSWGWVLGGCRHGVGHLAIIVSSAIFCFVVSSMFLSILMYWMVMTCRKFKCDPDNVAIPVAASFGDFAVILMLAVCGKMFEAFEKYNDLISYFLIGLNLIGLILWIKPVRGNSYVKKVLSEGCISMILSVLLSSVAGVILARSIVEFQTMALLVPVLNGLTGNIASIYASRFSTSLHLKENSKVDKVLTKFDEDSGHLDISCPPLNFDQNVPLQCVKVTKETNCRTNSDNMYTCIDSNFEALQLSTNFIDDSHLKVENLCELNNIEINTNIYKNATSGDKTLKKNNKHAFFSLLALSTLIGSAFLIFVKIFGLANVKMDLMFFLVYSLVNLCLTIILLYVAHHFTSFIWSKGLDPDNISLPYITAVADVLGTVLIVAALSLMKYHIGPYLKNSHNINKMPYKKKPTETIKLISRKYF</sequence>
<feature type="domain" description="SLC41A/MgtE integral membrane" evidence="10">
    <location>
        <begin position="455"/>
        <end position="551"/>
    </location>
</feature>
<dbReference type="Proteomes" id="UP001211065">
    <property type="component" value="Unassembled WGS sequence"/>
</dbReference>
<gene>
    <name evidence="11" type="ORF">HK099_005908</name>
</gene>
<feature type="transmembrane region" description="Helical" evidence="9">
    <location>
        <begin position="191"/>
        <end position="218"/>
    </location>
</feature>
<evidence type="ECO:0000256" key="4">
    <source>
        <dbReference type="ARBA" id="ARBA00022692"/>
    </source>
</evidence>
<dbReference type="Gene3D" id="1.10.357.20">
    <property type="entry name" value="SLC41 divalent cation transporters, integral membrane domain"/>
    <property type="match status" value="3"/>
</dbReference>
<comment type="caution">
    <text evidence="11">The sequence shown here is derived from an EMBL/GenBank/DDBJ whole genome shotgun (WGS) entry which is preliminary data.</text>
</comment>
<feature type="transmembrane region" description="Helical" evidence="9">
    <location>
        <begin position="230"/>
        <end position="251"/>
    </location>
</feature>
<keyword evidence="12" id="KW-1185">Reference proteome</keyword>
<evidence type="ECO:0000256" key="5">
    <source>
        <dbReference type="ARBA" id="ARBA00022842"/>
    </source>
</evidence>
<evidence type="ECO:0000256" key="2">
    <source>
        <dbReference type="ARBA" id="ARBA00009749"/>
    </source>
</evidence>
<keyword evidence="5" id="KW-0460">Magnesium</keyword>
<dbReference type="AlphaFoldDB" id="A0AAD5XUL4"/>
<dbReference type="GO" id="GO:0008324">
    <property type="term" value="F:monoatomic cation transmembrane transporter activity"/>
    <property type="evidence" value="ECO:0007669"/>
    <property type="project" value="InterPro"/>
</dbReference>
<dbReference type="InterPro" id="IPR045349">
    <property type="entry name" value="SLC41A1-3"/>
</dbReference>
<evidence type="ECO:0000256" key="3">
    <source>
        <dbReference type="ARBA" id="ARBA00022448"/>
    </source>
</evidence>
<evidence type="ECO:0000259" key="10">
    <source>
        <dbReference type="Pfam" id="PF01769"/>
    </source>
</evidence>
<reference evidence="11" key="1">
    <citation type="submission" date="2020-05" db="EMBL/GenBank/DDBJ databases">
        <title>Phylogenomic resolution of chytrid fungi.</title>
        <authorList>
            <person name="Stajich J.E."/>
            <person name="Amses K."/>
            <person name="Simmons R."/>
            <person name="Seto K."/>
            <person name="Myers J."/>
            <person name="Bonds A."/>
            <person name="Quandt C.A."/>
            <person name="Barry K."/>
            <person name="Liu P."/>
            <person name="Grigoriev I."/>
            <person name="Longcore J.E."/>
            <person name="James T.Y."/>
        </authorList>
    </citation>
    <scope>NUCLEOTIDE SEQUENCE</scope>
    <source>
        <strain evidence="11">JEL0476</strain>
    </source>
</reference>
<feature type="transmembrane region" description="Helical" evidence="9">
    <location>
        <begin position="463"/>
        <end position="482"/>
    </location>
</feature>
<feature type="transmembrane region" description="Helical" evidence="9">
    <location>
        <begin position="494"/>
        <end position="514"/>
    </location>
</feature>
<protein>
    <recommendedName>
        <fullName evidence="10">SLC41A/MgtE integral membrane domain-containing protein</fullName>
    </recommendedName>
</protein>
<dbReference type="PANTHER" id="PTHR16228:SF7">
    <property type="entry name" value="SLC41A_MGTE INTEGRAL MEMBRANE DOMAIN-CONTAINING PROTEIN"/>
    <property type="match status" value="1"/>
</dbReference>
<evidence type="ECO:0000256" key="8">
    <source>
        <dbReference type="ARBA" id="ARBA00023136"/>
    </source>
</evidence>
<dbReference type="InterPro" id="IPR006667">
    <property type="entry name" value="SLC41_membr_dom"/>
</dbReference>
<feature type="transmembrane region" description="Helical" evidence="9">
    <location>
        <begin position="263"/>
        <end position="280"/>
    </location>
</feature>
<evidence type="ECO:0000313" key="11">
    <source>
        <dbReference type="EMBL" id="KAJ3216339.1"/>
    </source>
</evidence>
<accession>A0AAD5XUL4</accession>